<name>A0AAD7DYB1_MYCRO</name>
<organism evidence="3 4">
    <name type="scientific">Mycena rosella</name>
    <name type="common">Pink bonnet</name>
    <name type="synonym">Agaricus rosellus</name>
    <dbReference type="NCBI Taxonomy" id="1033263"/>
    <lineage>
        <taxon>Eukaryota</taxon>
        <taxon>Fungi</taxon>
        <taxon>Dikarya</taxon>
        <taxon>Basidiomycota</taxon>
        <taxon>Agaricomycotina</taxon>
        <taxon>Agaricomycetes</taxon>
        <taxon>Agaricomycetidae</taxon>
        <taxon>Agaricales</taxon>
        <taxon>Marasmiineae</taxon>
        <taxon>Mycenaceae</taxon>
        <taxon>Mycena</taxon>
    </lineage>
</organism>
<keyword evidence="1" id="KW-0472">Membrane</keyword>
<keyword evidence="2" id="KW-0732">Signal</keyword>
<gene>
    <name evidence="3" type="ORF">B0H17DRAFT_1044905</name>
</gene>
<evidence type="ECO:0000313" key="4">
    <source>
        <dbReference type="Proteomes" id="UP001221757"/>
    </source>
</evidence>
<keyword evidence="1" id="KW-1133">Transmembrane helix</keyword>
<accession>A0AAD7DYB1</accession>
<evidence type="ECO:0000313" key="3">
    <source>
        <dbReference type="EMBL" id="KAJ7701841.1"/>
    </source>
</evidence>
<feature type="transmembrane region" description="Helical" evidence="1">
    <location>
        <begin position="28"/>
        <end position="46"/>
    </location>
</feature>
<protein>
    <recommendedName>
        <fullName evidence="5">ATP synthase protein MI25</fullName>
    </recommendedName>
</protein>
<sequence length="175" mass="19981">MPELIFQLLPLALTPLAAVVPNGVQRCIILGLAVLYFGVFVVRPNLPSVRMKKLEQYIDETVNMHAISVQELDKNPRFTAEASWRLAKIKFSESVLRSKTLAAKQIAWKDYIQYLRWLSSHIAKCQDDVQDIRTLILATLESNRQRRYMDDIVQRQTTLETVFVSGSSSNPLGYV</sequence>
<dbReference type="AlphaFoldDB" id="A0AAD7DYB1"/>
<evidence type="ECO:0008006" key="5">
    <source>
        <dbReference type="Google" id="ProtNLM"/>
    </source>
</evidence>
<dbReference type="EMBL" id="JARKIE010000016">
    <property type="protein sequence ID" value="KAJ7701841.1"/>
    <property type="molecule type" value="Genomic_DNA"/>
</dbReference>
<keyword evidence="4" id="KW-1185">Reference proteome</keyword>
<proteinExistence type="predicted"/>
<keyword evidence="1" id="KW-0812">Transmembrane</keyword>
<feature type="signal peptide" evidence="2">
    <location>
        <begin position="1"/>
        <end position="18"/>
    </location>
</feature>
<evidence type="ECO:0000256" key="2">
    <source>
        <dbReference type="SAM" id="SignalP"/>
    </source>
</evidence>
<comment type="caution">
    <text evidence="3">The sequence shown here is derived from an EMBL/GenBank/DDBJ whole genome shotgun (WGS) entry which is preliminary data.</text>
</comment>
<reference evidence="3" key="1">
    <citation type="submission" date="2023-03" db="EMBL/GenBank/DDBJ databases">
        <title>Massive genome expansion in bonnet fungi (Mycena s.s.) driven by repeated elements and novel gene families across ecological guilds.</title>
        <authorList>
            <consortium name="Lawrence Berkeley National Laboratory"/>
            <person name="Harder C.B."/>
            <person name="Miyauchi S."/>
            <person name="Viragh M."/>
            <person name="Kuo A."/>
            <person name="Thoen E."/>
            <person name="Andreopoulos B."/>
            <person name="Lu D."/>
            <person name="Skrede I."/>
            <person name="Drula E."/>
            <person name="Henrissat B."/>
            <person name="Morin E."/>
            <person name="Kohler A."/>
            <person name="Barry K."/>
            <person name="LaButti K."/>
            <person name="Morin E."/>
            <person name="Salamov A."/>
            <person name="Lipzen A."/>
            <person name="Mereny Z."/>
            <person name="Hegedus B."/>
            <person name="Baldrian P."/>
            <person name="Stursova M."/>
            <person name="Weitz H."/>
            <person name="Taylor A."/>
            <person name="Grigoriev I.V."/>
            <person name="Nagy L.G."/>
            <person name="Martin F."/>
            <person name="Kauserud H."/>
        </authorList>
    </citation>
    <scope>NUCLEOTIDE SEQUENCE</scope>
    <source>
        <strain evidence="3">CBHHK067</strain>
    </source>
</reference>
<evidence type="ECO:0000256" key="1">
    <source>
        <dbReference type="SAM" id="Phobius"/>
    </source>
</evidence>
<dbReference type="Proteomes" id="UP001221757">
    <property type="component" value="Unassembled WGS sequence"/>
</dbReference>
<feature type="chain" id="PRO_5041991564" description="ATP synthase protein MI25" evidence="2">
    <location>
        <begin position="19"/>
        <end position="175"/>
    </location>
</feature>